<dbReference type="EC" id="4.1.3.42" evidence="6"/>
<dbReference type="GO" id="GO:0008675">
    <property type="term" value="F:2-dehydro-3-deoxy-phosphogluconate aldolase activity"/>
    <property type="evidence" value="ECO:0007669"/>
    <property type="project" value="UniProtKB-EC"/>
</dbReference>
<evidence type="ECO:0000256" key="3">
    <source>
        <dbReference type="ARBA" id="ARBA00011233"/>
    </source>
</evidence>
<evidence type="ECO:0000256" key="5">
    <source>
        <dbReference type="ARBA" id="ARBA00023277"/>
    </source>
</evidence>
<dbReference type="SUPFAM" id="SSF51569">
    <property type="entry name" value="Aldolase"/>
    <property type="match status" value="1"/>
</dbReference>
<dbReference type="RefSeq" id="WP_170031934.1">
    <property type="nucleotide sequence ID" value="NZ_JABDTL010000001.1"/>
</dbReference>
<gene>
    <name evidence="6" type="ORF">HNQ61_000721</name>
</gene>
<dbReference type="Gene3D" id="3.20.20.70">
    <property type="entry name" value="Aldolase class I"/>
    <property type="match status" value="1"/>
</dbReference>
<comment type="subunit">
    <text evidence="3">Homotrimer.</text>
</comment>
<keyword evidence="7" id="KW-1185">Reference proteome</keyword>
<dbReference type="Proteomes" id="UP000582837">
    <property type="component" value="Unassembled WGS sequence"/>
</dbReference>
<dbReference type="CDD" id="cd00452">
    <property type="entry name" value="KDPG_aldolase"/>
    <property type="match status" value="1"/>
</dbReference>
<dbReference type="InterPro" id="IPR013785">
    <property type="entry name" value="Aldolase_TIM"/>
</dbReference>
<sequence>MTAATLPTSALDERQRVVQRLQALGAVAVVRLNRADAVLPAARALHAGGISAIEVTMTVPDALRAVEQLAREAQADDGDGLLVGVGSVLDAETARRAVDAGARFVVSPVFEPEVVEEAQRMGAAALAGAFTPTEILRAHRAGTDMVKVFPSEALGPSFIKGVLAPMPFLKLCPTGGVTPENAGDWIRAGAAAVGLGGALVDAKLVDAGDFATLTERARRTVQAVMAARGGAA</sequence>
<evidence type="ECO:0000256" key="1">
    <source>
        <dbReference type="ARBA" id="ARBA00004761"/>
    </source>
</evidence>
<dbReference type="NCBIfam" id="TIGR01182">
    <property type="entry name" value="eda"/>
    <property type="match status" value="1"/>
</dbReference>
<dbReference type="AlphaFoldDB" id="A0A841GQ21"/>
<comment type="similarity">
    <text evidence="2">Belongs to the KHG/KDPG aldolase family.</text>
</comment>
<dbReference type="GO" id="GO:0106009">
    <property type="term" value="F:(4S)-4-hydroxy-2-oxoglutarate aldolase activity"/>
    <property type="evidence" value="ECO:0007669"/>
    <property type="project" value="UniProtKB-EC"/>
</dbReference>
<evidence type="ECO:0000313" key="7">
    <source>
        <dbReference type="Proteomes" id="UP000582837"/>
    </source>
</evidence>
<evidence type="ECO:0000256" key="2">
    <source>
        <dbReference type="ARBA" id="ARBA00006906"/>
    </source>
</evidence>
<dbReference type="InterPro" id="IPR000887">
    <property type="entry name" value="Aldlse_KDPG_KHG"/>
</dbReference>
<organism evidence="6 7">
    <name type="scientific">Longimicrobium terrae</name>
    <dbReference type="NCBI Taxonomy" id="1639882"/>
    <lineage>
        <taxon>Bacteria</taxon>
        <taxon>Pseudomonadati</taxon>
        <taxon>Gemmatimonadota</taxon>
        <taxon>Longimicrobiia</taxon>
        <taxon>Longimicrobiales</taxon>
        <taxon>Longimicrobiaceae</taxon>
        <taxon>Longimicrobium</taxon>
    </lineage>
</organism>
<evidence type="ECO:0000313" key="6">
    <source>
        <dbReference type="EMBL" id="MBB6069110.1"/>
    </source>
</evidence>
<keyword evidence="4 6" id="KW-0456">Lyase</keyword>
<dbReference type="PANTHER" id="PTHR30246:SF1">
    <property type="entry name" value="2-DEHYDRO-3-DEOXY-6-PHOSPHOGALACTONATE ALDOLASE-RELATED"/>
    <property type="match status" value="1"/>
</dbReference>
<comment type="pathway">
    <text evidence="1">Carbohydrate acid metabolism.</text>
</comment>
<proteinExistence type="inferred from homology"/>
<protein>
    <submittedName>
        <fullName evidence="6">2-dehydro-3-deoxyphosphogluconate aldolase/(4S)-4-hydroxy-2-oxoglutarate aldolase</fullName>
        <ecNumber evidence="6">4.1.2.14</ecNumber>
        <ecNumber evidence="6">4.1.3.42</ecNumber>
    </submittedName>
</protein>
<dbReference type="EMBL" id="JACHIA010000001">
    <property type="protein sequence ID" value="MBB6069110.1"/>
    <property type="molecule type" value="Genomic_DNA"/>
</dbReference>
<accession>A0A841GQ21</accession>
<comment type="caution">
    <text evidence="6">The sequence shown here is derived from an EMBL/GenBank/DDBJ whole genome shotgun (WGS) entry which is preliminary data.</text>
</comment>
<name>A0A841GQ21_9BACT</name>
<keyword evidence="5" id="KW-0119">Carbohydrate metabolism</keyword>
<dbReference type="EC" id="4.1.2.14" evidence="6"/>
<dbReference type="PANTHER" id="PTHR30246">
    <property type="entry name" value="2-KETO-3-DEOXY-6-PHOSPHOGLUCONATE ALDOLASE"/>
    <property type="match status" value="1"/>
</dbReference>
<dbReference type="Pfam" id="PF01081">
    <property type="entry name" value="Aldolase"/>
    <property type="match status" value="1"/>
</dbReference>
<evidence type="ECO:0000256" key="4">
    <source>
        <dbReference type="ARBA" id="ARBA00023239"/>
    </source>
</evidence>
<reference evidence="6 7" key="1">
    <citation type="submission" date="2020-08" db="EMBL/GenBank/DDBJ databases">
        <title>Genomic Encyclopedia of Type Strains, Phase IV (KMG-IV): sequencing the most valuable type-strain genomes for metagenomic binning, comparative biology and taxonomic classification.</title>
        <authorList>
            <person name="Goeker M."/>
        </authorList>
    </citation>
    <scope>NUCLEOTIDE SEQUENCE [LARGE SCALE GENOMIC DNA]</scope>
    <source>
        <strain evidence="6 7">DSM 29007</strain>
    </source>
</reference>